<feature type="compositionally biased region" description="Basic and acidic residues" evidence="1">
    <location>
        <begin position="85"/>
        <end position="112"/>
    </location>
</feature>
<proteinExistence type="predicted"/>
<reference evidence="3" key="1">
    <citation type="submission" date="2022-10" db="EMBL/GenBank/DDBJ databases">
        <title>Genome assembly of Pristionchus species.</title>
        <authorList>
            <person name="Yoshida K."/>
            <person name="Sommer R.J."/>
        </authorList>
    </citation>
    <scope>NUCLEOTIDE SEQUENCE [LARGE SCALE GENOMIC DNA]</scope>
    <source>
        <strain evidence="3">RS5460</strain>
    </source>
</reference>
<evidence type="ECO:0000313" key="2">
    <source>
        <dbReference type="EMBL" id="GMR59609.1"/>
    </source>
</evidence>
<comment type="caution">
    <text evidence="2">The sequence shown here is derived from an EMBL/GenBank/DDBJ whole genome shotgun (WGS) entry which is preliminary data.</text>
</comment>
<feature type="region of interest" description="Disordered" evidence="1">
    <location>
        <begin position="85"/>
        <end position="128"/>
    </location>
</feature>
<evidence type="ECO:0000313" key="3">
    <source>
        <dbReference type="Proteomes" id="UP001328107"/>
    </source>
</evidence>
<evidence type="ECO:0000256" key="1">
    <source>
        <dbReference type="SAM" id="MobiDB-lite"/>
    </source>
</evidence>
<dbReference type="Proteomes" id="UP001328107">
    <property type="component" value="Unassembled WGS sequence"/>
</dbReference>
<dbReference type="AlphaFoldDB" id="A0AAN5ICJ2"/>
<protein>
    <submittedName>
        <fullName evidence="2">Uncharacterized protein</fullName>
    </submittedName>
</protein>
<keyword evidence="3" id="KW-1185">Reference proteome</keyword>
<gene>
    <name evidence="2" type="ORF">PMAYCL1PPCAC_29804</name>
</gene>
<dbReference type="EMBL" id="BTRK01000006">
    <property type="protein sequence ID" value="GMR59609.1"/>
    <property type="molecule type" value="Genomic_DNA"/>
</dbReference>
<name>A0AAN5ICJ2_9BILA</name>
<organism evidence="2 3">
    <name type="scientific">Pristionchus mayeri</name>
    <dbReference type="NCBI Taxonomy" id="1317129"/>
    <lineage>
        <taxon>Eukaryota</taxon>
        <taxon>Metazoa</taxon>
        <taxon>Ecdysozoa</taxon>
        <taxon>Nematoda</taxon>
        <taxon>Chromadorea</taxon>
        <taxon>Rhabditida</taxon>
        <taxon>Rhabditina</taxon>
        <taxon>Diplogasteromorpha</taxon>
        <taxon>Diplogasteroidea</taxon>
        <taxon>Neodiplogasteridae</taxon>
        <taxon>Pristionchus</taxon>
    </lineage>
</organism>
<sequence>MISPSAEVLNNGYLFNLIFDISFFEEPKSDGVVMTYSEMMKKEKGQSAETFKDTLEGRAKKDQARKTWQQVKHKQSAEIMEEKWREENLGGKRGTKGEETSKESAQTKKKEMCASSENIVVTASAEHM</sequence>
<accession>A0AAN5ICJ2</accession>